<dbReference type="FunFam" id="3.30.200.20:FF:000142">
    <property type="entry name" value="Cysteine-rich receptor-like protein kinase 10"/>
    <property type="match status" value="1"/>
</dbReference>
<dbReference type="GO" id="GO:0006950">
    <property type="term" value="P:response to stress"/>
    <property type="evidence" value="ECO:0007669"/>
    <property type="project" value="UniProtKB-ARBA"/>
</dbReference>
<feature type="binding site" evidence="13">
    <location>
        <position position="350"/>
    </location>
    <ligand>
        <name>ATP</name>
        <dbReference type="ChEBI" id="CHEBI:30616"/>
    </ligand>
</feature>
<feature type="signal peptide" evidence="16">
    <location>
        <begin position="1"/>
        <end position="25"/>
    </location>
</feature>
<dbReference type="PANTHER" id="PTHR27002">
    <property type="entry name" value="RECEPTOR-LIKE SERINE/THREONINE-PROTEIN KINASE SD1-8"/>
    <property type="match status" value="1"/>
</dbReference>
<feature type="chain" id="PRO_5032493522" description="Receptor-like protein kinase At4g00960" evidence="16">
    <location>
        <begin position="26"/>
        <end position="642"/>
    </location>
</feature>
<keyword evidence="7 13" id="KW-0547">Nucleotide-binding</keyword>
<keyword evidence="8" id="KW-0418">Kinase</keyword>
<keyword evidence="5 16" id="KW-0732">Signal</keyword>
<evidence type="ECO:0000256" key="5">
    <source>
        <dbReference type="ARBA" id="ARBA00022729"/>
    </source>
</evidence>
<dbReference type="PROSITE" id="PS00107">
    <property type="entry name" value="PROTEIN_KINASE_ATP"/>
    <property type="match status" value="1"/>
</dbReference>
<evidence type="ECO:0000256" key="12">
    <source>
        <dbReference type="ARBA" id="ARBA00023180"/>
    </source>
</evidence>
<dbReference type="SMART" id="SM00220">
    <property type="entry name" value="S_TKc"/>
    <property type="match status" value="1"/>
</dbReference>
<dbReference type="Proteomes" id="UP000607653">
    <property type="component" value="Unassembled WGS sequence"/>
</dbReference>
<evidence type="ECO:0000313" key="20">
    <source>
        <dbReference type="Proteomes" id="UP000607653"/>
    </source>
</evidence>
<keyword evidence="10 15" id="KW-1133">Transmembrane helix</keyword>
<dbReference type="CDD" id="cd23509">
    <property type="entry name" value="Gnk2-like"/>
    <property type="match status" value="2"/>
</dbReference>
<dbReference type="PROSITE" id="PS50011">
    <property type="entry name" value="PROTEIN_KINASE_DOM"/>
    <property type="match status" value="1"/>
</dbReference>
<keyword evidence="2" id="KW-0723">Serine/threonine-protein kinase</keyword>
<proteinExistence type="predicted"/>
<name>A0A822Y8D7_NELNU</name>
<accession>A0A822Y8D7</accession>
<evidence type="ECO:0000256" key="4">
    <source>
        <dbReference type="ARBA" id="ARBA00022692"/>
    </source>
</evidence>
<dbReference type="Gene3D" id="3.30.200.20">
    <property type="entry name" value="Phosphorylase Kinase, domain 1"/>
    <property type="match status" value="1"/>
</dbReference>
<dbReference type="GO" id="GO:0005524">
    <property type="term" value="F:ATP binding"/>
    <property type="evidence" value="ECO:0007669"/>
    <property type="project" value="UniProtKB-UniRule"/>
</dbReference>
<dbReference type="InterPro" id="IPR000719">
    <property type="entry name" value="Prot_kinase_dom"/>
</dbReference>
<comment type="caution">
    <text evidence="19">The sequence shown here is derived from an EMBL/GenBank/DDBJ whole genome shotgun (WGS) entry which is preliminary data.</text>
</comment>
<keyword evidence="20" id="KW-1185">Reference proteome</keyword>
<keyword evidence="6" id="KW-0677">Repeat</keyword>
<evidence type="ECO:0000256" key="9">
    <source>
        <dbReference type="ARBA" id="ARBA00022840"/>
    </source>
</evidence>
<evidence type="ECO:0000256" key="8">
    <source>
        <dbReference type="ARBA" id="ARBA00022777"/>
    </source>
</evidence>
<evidence type="ECO:0000313" key="19">
    <source>
        <dbReference type="EMBL" id="DAD27466.1"/>
    </source>
</evidence>
<keyword evidence="3" id="KW-0808">Transferase</keyword>
<dbReference type="InterPro" id="IPR001245">
    <property type="entry name" value="Ser-Thr/Tyr_kinase_cat_dom"/>
</dbReference>
<feature type="transmembrane region" description="Helical" evidence="15">
    <location>
        <begin position="254"/>
        <end position="277"/>
    </location>
</feature>
<dbReference type="InterPro" id="IPR011009">
    <property type="entry name" value="Kinase-like_dom_sf"/>
</dbReference>
<evidence type="ECO:0008006" key="21">
    <source>
        <dbReference type="Google" id="ProtNLM"/>
    </source>
</evidence>
<keyword evidence="12" id="KW-0325">Glycoprotein</keyword>
<evidence type="ECO:0000256" key="1">
    <source>
        <dbReference type="ARBA" id="ARBA00004167"/>
    </source>
</evidence>
<evidence type="ECO:0000256" key="16">
    <source>
        <dbReference type="SAM" id="SignalP"/>
    </source>
</evidence>
<keyword evidence="4 15" id="KW-0812">Transmembrane</keyword>
<feature type="region of interest" description="Disordered" evidence="14">
    <location>
        <begin position="617"/>
        <end position="642"/>
    </location>
</feature>
<organism evidence="19 20">
    <name type="scientific">Nelumbo nucifera</name>
    <name type="common">Sacred lotus</name>
    <dbReference type="NCBI Taxonomy" id="4432"/>
    <lineage>
        <taxon>Eukaryota</taxon>
        <taxon>Viridiplantae</taxon>
        <taxon>Streptophyta</taxon>
        <taxon>Embryophyta</taxon>
        <taxon>Tracheophyta</taxon>
        <taxon>Spermatophyta</taxon>
        <taxon>Magnoliopsida</taxon>
        <taxon>Proteales</taxon>
        <taxon>Nelumbonaceae</taxon>
        <taxon>Nelumbo</taxon>
    </lineage>
</organism>
<gene>
    <name evidence="19" type="ORF">HUJ06_028934</name>
</gene>
<dbReference type="FunFam" id="1.10.510.10:FF:000129">
    <property type="entry name" value="cysteine-rich receptor-like protein kinase 10"/>
    <property type="match status" value="1"/>
</dbReference>
<dbReference type="GO" id="GO:0016020">
    <property type="term" value="C:membrane"/>
    <property type="evidence" value="ECO:0007669"/>
    <property type="project" value="UniProtKB-SubCell"/>
</dbReference>
<dbReference type="SUPFAM" id="SSF56112">
    <property type="entry name" value="Protein kinase-like (PK-like)"/>
    <property type="match status" value="1"/>
</dbReference>
<dbReference type="PROSITE" id="PS51473">
    <property type="entry name" value="GNK2"/>
    <property type="match status" value="1"/>
</dbReference>
<evidence type="ECO:0000259" key="18">
    <source>
        <dbReference type="PROSITE" id="PS51473"/>
    </source>
</evidence>
<evidence type="ECO:0000256" key="13">
    <source>
        <dbReference type="PROSITE-ProRule" id="PRU10141"/>
    </source>
</evidence>
<reference evidence="19 20" key="1">
    <citation type="journal article" date="2020" name="Mol. Biol. Evol.">
        <title>Distinct Expression and Methylation Patterns for Genes with Different Fates following a Single Whole-Genome Duplication in Flowering Plants.</title>
        <authorList>
            <person name="Shi T."/>
            <person name="Rahmani R.S."/>
            <person name="Gugger P.F."/>
            <person name="Wang M."/>
            <person name="Li H."/>
            <person name="Zhang Y."/>
            <person name="Li Z."/>
            <person name="Wang Q."/>
            <person name="Van de Peer Y."/>
            <person name="Marchal K."/>
            <person name="Chen J."/>
        </authorList>
    </citation>
    <scope>NUCLEOTIDE SEQUENCE [LARGE SCALE GENOMIC DNA]</scope>
    <source>
        <tissue evidence="19">Leaf</tissue>
    </source>
</reference>
<dbReference type="InterPro" id="IPR017441">
    <property type="entry name" value="Protein_kinase_ATP_BS"/>
</dbReference>
<feature type="domain" description="Gnk2-homologous" evidence="18">
    <location>
        <begin position="107"/>
        <end position="215"/>
    </location>
</feature>
<dbReference type="Pfam" id="PF01657">
    <property type="entry name" value="Stress-antifung"/>
    <property type="match status" value="2"/>
</dbReference>
<dbReference type="PROSITE" id="PS00108">
    <property type="entry name" value="PROTEIN_KINASE_ST"/>
    <property type="match status" value="1"/>
</dbReference>
<dbReference type="InterPro" id="IPR038408">
    <property type="entry name" value="GNK2_sf"/>
</dbReference>
<evidence type="ECO:0000256" key="2">
    <source>
        <dbReference type="ARBA" id="ARBA00022527"/>
    </source>
</evidence>
<dbReference type="GO" id="GO:0004674">
    <property type="term" value="F:protein serine/threonine kinase activity"/>
    <property type="evidence" value="ECO:0007669"/>
    <property type="project" value="UniProtKB-KW"/>
</dbReference>
<keyword evidence="9 13" id="KW-0067">ATP-binding</keyword>
<dbReference type="InterPro" id="IPR008271">
    <property type="entry name" value="Ser/Thr_kinase_AS"/>
</dbReference>
<sequence>MRQAEAPAILLSSLLFALLVGHSAADDYLFHICMDRGNFTSNSAYKQNLDLLLSQLSTAAASDSFYSVTAGQIPDKVYSLFMCRGDVNLDVCQACVQAASEDLVKRCPYQKEAIIFRYVSDVSQLDEALNKTLPALIARAAFDPSSSKMFAIGEAAFGPLRTVYCLAQCTPDISRADCSFCLKTATTYLTTNCHGRETGMQLRSNCILRYSIYPFYQSLPPPPPSAPSPPSTNTTVTNTTTAAAADNKQNSSPVAIVIAIPTATTLTVLSSLCFYVYRRRRRSNSSKMMRIPEQDVDDADEIISAEYLKIDFDVIRAATDNFSYANKIGQGGFGIVYKGTFSNGQNVAVKRLSKIFGQGEVEFKNEVLLVAKLQHRNLVKLLGFCLEGEERLLIYEFVQNGSLDNFIFDPTKRIQLDWNTRYKIIREIARGLLYLHEDSRIRIVHRDLKASNILLDGEMNPKISDFGMARLFVVDQTQGLTNRIVGTFGYMAPEYAMHGQFSVKSDVFSFGVLLLEIVSGQKNSYSNHSENLLSRAWRCWNESASLEFTDPTLTKNYSKVEVLRCIHIGLLCIQENIADRPTMASVVQALNNNSGLPIPSAPTFVIPGKMEASLSSKENYYPTPAESDQSTSNVSTTKICPR</sequence>
<evidence type="ECO:0000256" key="14">
    <source>
        <dbReference type="SAM" id="MobiDB-lite"/>
    </source>
</evidence>
<evidence type="ECO:0000256" key="7">
    <source>
        <dbReference type="ARBA" id="ARBA00022741"/>
    </source>
</evidence>
<keyword evidence="11 15" id="KW-0472">Membrane</keyword>
<dbReference type="CDD" id="cd14066">
    <property type="entry name" value="STKc_IRAK"/>
    <property type="match status" value="1"/>
</dbReference>
<dbReference type="Pfam" id="PF07714">
    <property type="entry name" value="PK_Tyr_Ser-Thr"/>
    <property type="match status" value="1"/>
</dbReference>
<dbReference type="Gene3D" id="1.10.510.10">
    <property type="entry name" value="Transferase(Phosphotransferase) domain 1"/>
    <property type="match status" value="1"/>
</dbReference>
<evidence type="ECO:0000256" key="10">
    <source>
        <dbReference type="ARBA" id="ARBA00022989"/>
    </source>
</evidence>
<comment type="subcellular location">
    <subcellularLocation>
        <location evidence="1">Membrane</location>
        <topology evidence="1">Single-pass membrane protein</topology>
    </subcellularLocation>
</comment>
<evidence type="ECO:0000256" key="11">
    <source>
        <dbReference type="ARBA" id="ARBA00023136"/>
    </source>
</evidence>
<feature type="domain" description="Protein kinase" evidence="17">
    <location>
        <begin position="322"/>
        <end position="604"/>
    </location>
</feature>
<dbReference type="Gene3D" id="3.30.430.20">
    <property type="entry name" value="Gnk2 domain, C-X8-C-X2-C motif"/>
    <property type="match status" value="2"/>
</dbReference>
<protein>
    <recommendedName>
        <fullName evidence="21">Receptor-like protein kinase At4g00960</fullName>
    </recommendedName>
</protein>
<dbReference type="PANTHER" id="PTHR27002:SF980">
    <property type="entry name" value="CYSTEINE-RICH RECEPTOR-LIKE PROTEIN KINASE 10 ISOFORM X1"/>
    <property type="match status" value="1"/>
</dbReference>
<evidence type="ECO:0000256" key="3">
    <source>
        <dbReference type="ARBA" id="ARBA00022679"/>
    </source>
</evidence>
<evidence type="ECO:0000256" key="15">
    <source>
        <dbReference type="SAM" id="Phobius"/>
    </source>
</evidence>
<evidence type="ECO:0000256" key="6">
    <source>
        <dbReference type="ARBA" id="ARBA00022737"/>
    </source>
</evidence>
<feature type="compositionally biased region" description="Polar residues" evidence="14">
    <location>
        <begin position="626"/>
        <end position="642"/>
    </location>
</feature>
<evidence type="ECO:0000259" key="17">
    <source>
        <dbReference type="PROSITE" id="PS50011"/>
    </source>
</evidence>
<dbReference type="InterPro" id="IPR002902">
    <property type="entry name" value="GNK2"/>
</dbReference>
<dbReference type="AlphaFoldDB" id="A0A822Y8D7"/>
<dbReference type="EMBL" id="DUZY01000002">
    <property type="protein sequence ID" value="DAD27466.1"/>
    <property type="molecule type" value="Genomic_DNA"/>
</dbReference>